<evidence type="ECO:0000313" key="1">
    <source>
        <dbReference type="EMBL" id="PQO29114.1"/>
    </source>
</evidence>
<sequence length="70" mass="8255">MNDSLFDTMQIKLEDARDREEAPIMVGLAPYMELSQWMDQQLVKLRLEFHDFETSKSQRLSDWAKVAPHS</sequence>
<dbReference type="OrthoDB" id="284699at2"/>
<protein>
    <submittedName>
        <fullName evidence="1">Uncharacterized protein</fullName>
    </submittedName>
</protein>
<name>A0A2S8FB05_9BACT</name>
<reference evidence="1 2" key="1">
    <citation type="submission" date="2018-02" db="EMBL/GenBank/DDBJ databases">
        <title>Comparative genomes isolates from brazilian mangrove.</title>
        <authorList>
            <person name="Araujo J.E."/>
            <person name="Taketani R.G."/>
            <person name="Silva M.C.P."/>
            <person name="Loureco M.V."/>
            <person name="Andreote F.D."/>
        </authorList>
    </citation>
    <scope>NUCLEOTIDE SEQUENCE [LARGE SCALE GENOMIC DNA]</scope>
    <source>
        <strain evidence="1 2">HEX-2 MGV</strain>
    </source>
</reference>
<evidence type="ECO:0000313" key="2">
    <source>
        <dbReference type="Proteomes" id="UP000240009"/>
    </source>
</evidence>
<dbReference type="Proteomes" id="UP000240009">
    <property type="component" value="Unassembled WGS sequence"/>
</dbReference>
<accession>A0A2S8FB05</accession>
<gene>
    <name evidence="1" type="ORF">C5Y96_15275</name>
</gene>
<dbReference type="RefSeq" id="WP_105354998.1">
    <property type="nucleotide sequence ID" value="NZ_PUIA01000042.1"/>
</dbReference>
<organism evidence="1 2">
    <name type="scientific">Blastopirellula marina</name>
    <dbReference type="NCBI Taxonomy" id="124"/>
    <lineage>
        <taxon>Bacteria</taxon>
        <taxon>Pseudomonadati</taxon>
        <taxon>Planctomycetota</taxon>
        <taxon>Planctomycetia</taxon>
        <taxon>Pirellulales</taxon>
        <taxon>Pirellulaceae</taxon>
        <taxon>Blastopirellula</taxon>
    </lineage>
</organism>
<dbReference type="AlphaFoldDB" id="A0A2S8FB05"/>
<proteinExistence type="predicted"/>
<dbReference type="EMBL" id="PUIA01000042">
    <property type="protein sequence ID" value="PQO29114.1"/>
    <property type="molecule type" value="Genomic_DNA"/>
</dbReference>
<comment type="caution">
    <text evidence="1">The sequence shown here is derived from an EMBL/GenBank/DDBJ whole genome shotgun (WGS) entry which is preliminary data.</text>
</comment>